<dbReference type="EMBL" id="JACRWE010000001">
    <property type="protein sequence ID" value="MBC5995349.1"/>
    <property type="molecule type" value="Genomic_DNA"/>
</dbReference>
<accession>A0ABR7JK99</accession>
<dbReference type="GO" id="GO:0016787">
    <property type="term" value="F:hydrolase activity"/>
    <property type="evidence" value="ECO:0007669"/>
    <property type="project" value="UniProtKB-KW"/>
</dbReference>
<dbReference type="InterPro" id="IPR052369">
    <property type="entry name" value="UG_Glycosaminoglycan_Hydrolase"/>
</dbReference>
<sequence>MNSIALEEIKIKDNVKDVLFLSKEEVKDALDFVIKKIDENLDLYTENFPSACTTNNVYRTKKNDDWTNGFWTGMLWLAYEYTNDEKYKKVLDVQIDSFEKRLEEYFVLDHHDIGFLYSLSTVAGYKVTKDERCKEISIKAAYKLLERYDEEGKFIQAWGVKGDPKEYRLIIDCLLNLPLLYWAYEETGDEKFKIAANSHFNTAINNLIREDGSSYHTYYFDVDTKQPIKGVTHQGYSDESSWARGQAWAICGMPYNYRYNKVKECKYIYKRVLNYYLNRLPEDLICYWDLVFTEKDNEPRDSSSAAIVVCGVLEMNKYMDECEEKEIYINVAHQTLRNLIENYTSKDEANANCILLHGVYSWQHNKGIDEGNLWGDYYYMEALMRLYKDWNLYW</sequence>
<proteinExistence type="inferred from homology"/>
<dbReference type="SUPFAM" id="SSF48208">
    <property type="entry name" value="Six-hairpin glycosidases"/>
    <property type="match status" value="1"/>
</dbReference>
<organism evidence="3 4">
    <name type="scientific">Romboutsia faecis</name>
    <dbReference type="NCBI Taxonomy" id="2764597"/>
    <lineage>
        <taxon>Bacteria</taxon>
        <taxon>Bacillati</taxon>
        <taxon>Bacillota</taxon>
        <taxon>Clostridia</taxon>
        <taxon>Peptostreptococcales</taxon>
        <taxon>Peptostreptococcaceae</taxon>
        <taxon>Romboutsia</taxon>
    </lineage>
</organism>
<evidence type="ECO:0000313" key="4">
    <source>
        <dbReference type="Proteomes" id="UP000609849"/>
    </source>
</evidence>
<evidence type="ECO:0000256" key="1">
    <source>
        <dbReference type="ARBA" id="ARBA00022801"/>
    </source>
</evidence>
<name>A0ABR7JK99_9FIRM</name>
<dbReference type="InterPro" id="IPR008928">
    <property type="entry name" value="6-hairpin_glycosidase_sf"/>
</dbReference>
<dbReference type="InterPro" id="IPR012341">
    <property type="entry name" value="6hp_glycosidase-like_sf"/>
</dbReference>
<dbReference type="Gene3D" id="1.50.10.10">
    <property type="match status" value="1"/>
</dbReference>
<dbReference type="RefSeq" id="WP_153971443.1">
    <property type="nucleotide sequence ID" value="NZ_JACRWE010000001.1"/>
</dbReference>
<dbReference type="Pfam" id="PF07470">
    <property type="entry name" value="Glyco_hydro_88"/>
    <property type="match status" value="1"/>
</dbReference>
<protein>
    <submittedName>
        <fullName evidence="3">Glycoside hydrolase family 88 protein</fullName>
    </submittedName>
</protein>
<dbReference type="PANTHER" id="PTHR36845">
    <property type="entry name" value="HYDROLASE, PUTATIVE (AFU_ORTHOLOGUE AFUA_7G05090)-RELATED"/>
    <property type="match status" value="1"/>
</dbReference>
<keyword evidence="1 3" id="KW-0378">Hydrolase</keyword>
<evidence type="ECO:0000313" key="3">
    <source>
        <dbReference type="EMBL" id="MBC5995349.1"/>
    </source>
</evidence>
<dbReference type="Proteomes" id="UP000609849">
    <property type="component" value="Unassembled WGS sequence"/>
</dbReference>
<comment type="caution">
    <text evidence="3">The sequence shown here is derived from an EMBL/GenBank/DDBJ whole genome shotgun (WGS) entry which is preliminary data.</text>
</comment>
<keyword evidence="4" id="KW-1185">Reference proteome</keyword>
<dbReference type="InterPro" id="IPR010905">
    <property type="entry name" value="Glyco_hydro_88"/>
</dbReference>
<reference evidence="3 4" key="1">
    <citation type="submission" date="2020-08" db="EMBL/GenBank/DDBJ databases">
        <authorList>
            <person name="Liu C."/>
            <person name="Sun Q."/>
        </authorList>
    </citation>
    <scope>NUCLEOTIDE SEQUENCE [LARGE SCALE GENOMIC DNA]</scope>
    <source>
        <strain evidence="3 4">NSJ-18</strain>
    </source>
</reference>
<dbReference type="PANTHER" id="PTHR36845:SF1">
    <property type="entry name" value="HYDROLASE, PUTATIVE (AFU_ORTHOLOGUE AFUA_7G05090)-RELATED"/>
    <property type="match status" value="1"/>
</dbReference>
<comment type="similarity">
    <text evidence="2">Belongs to the glycosyl hydrolase 88 family.</text>
</comment>
<evidence type="ECO:0000256" key="2">
    <source>
        <dbReference type="ARBA" id="ARBA00038358"/>
    </source>
</evidence>
<gene>
    <name evidence="3" type="ORF">H8923_01135</name>
</gene>